<dbReference type="Proteomes" id="UP000092154">
    <property type="component" value="Unassembled WGS sequence"/>
</dbReference>
<reference evidence="1 2" key="1">
    <citation type="submission" date="2016-06" db="EMBL/GenBank/DDBJ databases">
        <title>Comparative genomics of the ectomycorrhizal sister species Rhizopogon vinicolor and Rhizopogon vesiculosus (Basidiomycota: Boletales) reveals a divergence of the mating type B locus.</title>
        <authorList>
            <consortium name="DOE Joint Genome Institute"/>
            <person name="Mujic A.B."/>
            <person name="Kuo A."/>
            <person name="Tritt A."/>
            <person name="Lipzen A."/>
            <person name="Chen C."/>
            <person name="Johnson J."/>
            <person name="Sharma A."/>
            <person name="Barry K."/>
            <person name="Grigoriev I.V."/>
            <person name="Spatafora J.W."/>
        </authorList>
    </citation>
    <scope>NUCLEOTIDE SEQUENCE [LARGE SCALE GENOMIC DNA]</scope>
    <source>
        <strain evidence="1 2">AM-OR11-026</strain>
    </source>
</reference>
<dbReference type="InParanoid" id="A0A1B7NDG1"/>
<evidence type="ECO:0000313" key="2">
    <source>
        <dbReference type="Proteomes" id="UP000092154"/>
    </source>
</evidence>
<evidence type="ECO:0000313" key="1">
    <source>
        <dbReference type="EMBL" id="OAX42911.1"/>
    </source>
</evidence>
<accession>A0A1B7NDG1</accession>
<dbReference type="EMBL" id="KV448147">
    <property type="protein sequence ID" value="OAX42911.1"/>
    <property type="molecule type" value="Genomic_DNA"/>
</dbReference>
<organism evidence="1 2">
    <name type="scientific">Rhizopogon vinicolor AM-OR11-026</name>
    <dbReference type="NCBI Taxonomy" id="1314800"/>
    <lineage>
        <taxon>Eukaryota</taxon>
        <taxon>Fungi</taxon>
        <taxon>Dikarya</taxon>
        <taxon>Basidiomycota</taxon>
        <taxon>Agaricomycotina</taxon>
        <taxon>Agaricomycetes</taxon>
        <taxon>Agaricomycetidae</taxon>
        <taxon>Boletales</taxon>
        <taxon>Suillineae</taxon>
        <taxon>Rhizopogonaceae</taxon>
        <taxon>Rhizopogon</taxon>
    </lineage>
</organism>
<sequence length="180" mass="19694">MFLALFHKGIKSSTVSDQSSDEWQSIADTLPISAVPAPLHLTLSHKGRNNLSIGPVRHTPVFYQLFSLCARNGAPFWTQKHAFGIWHRCGGTMTGHAHATLSPSPEVEDRAAPGISFMNGYFASCLNLSTMVGPASPDLLSLRSRDTADSNDNSPRLDEPRISLGRSNYRLLRALFWSSG</sequence>
<gene>
    <name evidence="1" type="ORF">K503DRAFT_263664</name>
</gene>
<keyword evidence="2" id="KW-1185">Reference proteome</keyword>
<protein>
    <submittedName>
        <fullName evidence="1">Uncharacterized protein</fullName>
    </submittedName>
</protein>
<dbReference type="AlphaFoldDB" id="A0A1B7NDG1"/>
<name>A0A1B7NDG1_9AGAM</name>
<proteinExistence type="predicted"/>